<dbReference type="GO" id="GO:0005576">
    <property type="term" value="C:extracellular region"/>
    <property type="evidence" value="ECO:0007669"/>
    <property type="project" value="UniProtKB-SubCell"/>
</dbReference>
<accession>A0A6J8A521</accession>
<dbReference type="PANTHER" id="PTHR22923:SF116">
    <property type="entry name" value="C1Q DOMAIN-CONTAINING PROTEIN"/>
    <property type="match status" value="1"/>
</dbReference>
<keyword evidence="4" id="KW-0175">Coiled coil</keyword>
<evidence type="ECO:0000256" key="4">
    <source>
        <dbReference type="SAM" id="Coils"/>
    </source>
</evidence>
<comment type="subcellular location">
    <subcellularLocation>
        <location evidence="1">Secreted</location>
    </subcellularLocation>
</comment>
<feature type="domain" description="C1q" evidence="6">
    <location>
        <begin position="67"/>
        <end position="208"/>
    </location>
</feature>
<evidence type="ECO:0000256" key="5">
    <source>
        <dbReference type="SAM" id="SignalP"/>
    </source>
</evidence>
<dbReference type="InterPro" id="IPR050822">
    <property type="entry name" value="Cerebellin_Synaptic_Org"/>
</dbReference>
<feature type="coiled-coil region" evidence="4">
    <location>
        <begin position="31"/>
        <end position="65"/>
    </location>
</feature>
<evidence type="ECO:0000313" key="7">
    <source>
        <dbReference type="EMBL" id="CAC5361241.1"/>
    </source>
</evidence>
<keyword evidence="8" id="KW-1185">Reference proteome</keyword>
<dbReference type="PROSITE" id="PS50871">
    <property type="entry name" value="C1Q"/>
    <property type="match status" value="1"/>
</dbReference>
<dbReference type="PANTHER" id="PTHR22923">
    <property type="entry name" value="CEREBELLIN-RELATED"/>
    <property type="match status" value="1"/>
</dbReference>
<evidence type="ECO:0000256" key="1">
    <source>
        <dbReference type="ARBA" id="ARBA00004613"/>
    </source>
</evidence>
<protein>
    <submittedName>
        <fullName evidence="7">C1QL</fullName>
    </submittedName>
</protein>
<dbReference type="EMBL" id="CACVKT020000585">
    <property type="protein sequence ID" value="CAC5361241.1"/>
    <property type="molecule type" value="Genomic_DNA"/>
</dbReference>
<evidence type="ECO:0000259" key="6">
    <source>
        <dbReference type="PROSITE" id="PS50871"/>
    </source>
</evidence>
<feature type="signal peptide" evidence="5">
    <location>
        <begin position="1"/>
        <end position="17"/>
    </location>
</feature>
<dbReference type="InterPro" id="IPR008983">
    <property type="entry name" value="Tumour_necrosis_fac-like_dom"/>
</dbReference>
<dbReference type="SUPFAM" id="SSF49842">
    <property type="entry name" value="TNF-like"/>
    <property type="match status" value="1"/>
</dbReference>
<gene>
    <name evidence="7" type="ORF">MCOR_3442</name>
</gene>
<proteinExistence type="predicted"/>
<dbReference type="InterPro" id="IPR001073">
    <property type="entry name" value="C1q_dom"/>
</dbReference>
<keyword evidence="2" id="KW-0964">Secreted</keyword>
<evidence type="ECO:0000313" key="8">
    <source>
        <dbReference type="Proteomes" id="UP000507470"/>
    </source>
</evidence>
<dbReference type="PRINTS" id="PR00007">
    <property type="entry name" value="COMPLEMNTC1Q"/>
</dbReference>
<dbReference type="Proteomes" id="UP000507470">
    <property type="component" value="Unassembled WGS sequence"/>
</dbReference>
<feature type="chain" id="PRO_5026852684" evidence="5">
    <location>
        <begin position="18"/>
        <end position="208"/>
    </location>
</feature>
<sequence>MMLIFSLFFLFHVNVFALNITRSCDEDPSSNVCLLQELKILKQELKTSQTEVQTLKKTVETLQAQDTNCPTVAFRTQLTNDVNNPSAGFHFVFDDVKLNIGNGYNTHHGAFVAPFSGIYFLSYRITISPGSSGSLIRLVMKINGEIVSHAMSAFETHYITDSYTNINHLNAGDDVWIEVLENNFPFVVYGDRATLGPHSVFEGFLITC</sequence>
<dbReference type="AlphaFoldDB" id="A0A6J8A521"/>
<evidence type="ECO:0000256" key="2">
    <source>
        <dbReference type="ARBA" id="ARBA00022525"/>
    </source>
</evidence>
<dbReference type="OrthoDB" id="8964326at2759"/>
<organism evidence="7 8">
    <name type="scientific">Mytilus coruscus</name>
    <name type="common">Sea mussel</name>
    <dbReference type="NCBI Taxonomy" id="42192"/>
    <lineage>
        <taxon>Eukaryota</taxon>
        <taxon>Metazoa</taxon>
        <taxon>Spiralia</taxon>
        <taxon>Lophotrochozoa</taxon>
        <taxon>Mollusca</taxon>
        <taxon>Bivalvia</taxon>
        <taxon>Autobranchia</taxon>
        <taxon>Pteriomorphia</taxon>
        <taxon>Mytilida</taxon>
        <taxon>Mytiloidea</taxon>
        <taxon>Mytilidae</taxon>
        <taxon>Mytilinae</taxon>
        <taxon>Mytilus</taxon>
    </lineage>
</organism>
<name>A0A6J8A521_MYTCO</name>
<dbReference type="SMART" id="SM00110">
    <property type="entry name" value="C1Q"/>
    <property type="match status" value="1"/>
</dbReference>
<evidence type="ECO:0000256" key="3">
    <source>
        <dbReference type="ARBA" id="ARBA00022729"/>
    </source>
</evidence>
<keyword evidence="3 5" id="KW-0732">Signal</keyword>
<dbReference type="Pfam" id="PF00386">
    <property type="entry name" value="C1q"/>
    <property type="match status" value="1"/>
</dbReference>
<dbReference type="Gene3D" id="2.60.120.40">
    <property type="match status" value="1"/>
</dbReference>
<reference evidence="7 8" key="1">
    <citation type="submission" date="2020-06" db="EMBL/GenBank/DDBJ databases">
        <authorList>
            <person name="Li R."/>
            <person name="Bekaert M."/>
        </authorList>
    </citation>
    <scope>NUCLEOTIDE SEQUENCE [LARGE SCALE GENOMIC DNA]</scope>
    <source>
        <strain evidence="8">wild</strain>
    </source>
</reference>